<evidence type="ECO:0000256" key="4">
    <source>
        <dbReference type="ARBA" id="ARBA00022989"/>
    </source>
</evidence>
<feature type="transmembrane region" description="Helical" evidence="6">
    <location>
        <begin position="45"/>
        <end position="64"/>
    </location>
</feature>
<dbReference type="OrthoDB" id="9802121at2"/>
<dbReference type="PANTHER" id="PTHR43461">
    <property type="entry name" value="TRANSMEMBRANE PROTEIN 256"/>
    <property type="match status" value="1"/>
</dbReference>
<dbReference type="RefSeq" id="WP_034430880.1">
    <property type="nucleotide sequence ID" value="NZ_CBTK010000041.1"/>
</dbReference>
<feature type="transmembrane region" description="Helical" evidence="6">
    <location>
        <begin position="71"/>
        <end position="94"/>
    </location>
</feature>
<accession>A0A7U7J2Z6</accession>
<evidence type="ECO:0000256" key="5">
    <source>
        <dbReference type="ARBA" id="ARBA00023136"/>
    </source>
</evidence>
<evidence type="ECO:0000256" key="6">
    <source>
        <dbReference type="SAM" id="Phobius"/>
    </source>
</evidence>
<dbReference type="PANTHER" id="PTHR43461:SF1">
    <property type="entry name" value="TRANSMEMBRANE PROTEIN 256"/>
    <property type="match status" value="1"/>
</dbReference>
<comment type="caution">
    <text evidence="7">The sequence shown here is derived from an EMBL/GenBank/DDBJ whole genome shotgun (WGS) entry which is preliminary data.</text>
</comment>
<keyword evidence="4 6" id="KW-1133">Transmembrane helix</keyword>
<keyword evidence="3 6" id="KW-0812">Transmembrane</keyword>
<evidence type="ECO:0000256" key="2">
    <source>
        <dbReference type="ARBA" id="ARBA00009694"/>
    </source>
</evidence>
<dbReference type="AlphaFoldDB" id="A0A7U7J2Z6"/>
<organism evidence="7 8">
    <name type="scientific">Candidatus Contendobacter odensis Run_B_J11</name>
    <dbReference type="NCBI Taxonomy" id="1400861"/>
    <lineage>
        <taxon>Bacteria</taxon>
        <taxon>Pseudomonadati</taxon>
        <taxon>Pseudomonadota</taxon>
        <taxon>Gammaproteobacteria</taxon>
        <taxon>Candidatus Competibacteraceae</taxon>
        <taxon>Candidatus Contendibacter</taxon>
    </lineage>
</organism>
<name>A0A7U7J2Z6_9GAMM</name>
<dbReference type="Pfam" id="PF04241">
    <property type="entry name" value="DUF423"/>
    <property type="match status" value="1"/>
</dbReference>
<dbReference type="InterPro" id="IPR006696">
    <property type="entry name" value="DUF423"/>
</dbReference>
<reference evidence="7 8" key="1">
    <citation type="journal article" date="2014" name="ISME J.">
        <title>Candidatus Competibacter-lineage genomes retrieved from metagenomes reveal functional metabolic diversity.</title>
        <authorList>
            <person name="McIlroy S.J."/>
            <person name="Albertsen M."/>
            <person name="Andresen E.K."/>
            <person name="Saunders A.M."/>
            <person name="Kristiansen R."/>
            <person name="Stokholm-Bjerregaard M."/>
            <person name="Nielsen K.L."/>
            <person name="Nielsen P.H."/>
        </authorList>
    </citation>
    <scope>NUCLEOTIDE SEQUENCE [LARGE SCALE GENOMIC DNA]</scope>
    <source>
        <strain evidence="7 8">Run_B_J11</strain>
    </source>
</reference>
<dbReference type="Proteomes" id="UP000019184">
    <property type="component" value="Unassembled WGS sequence"/>
</dbReference>
<feature type="transmembrane region" description="Helical" evidence="6">
    <location>
        <begin position="100"/>
        <end position="124"/>
    </location>
</feature>
<dbReference type="EMBL" id="CBTK010000041">
    <property type="protein sequence ID" value="CDH43822.1"/>
    <property type="molecule type" value="Genomic_DNA"/>
</dbReference>
<keyword evidence="5 6" id="KW-0472">Membrane</keyword>
<proteinExistence type="inferred from homology"/>
<evidence type="ECO:0000313" key="7">
    <source>
        <dbReference type="EMBL" id="CDH43822.1"/>
    </source>
</evidence>
<comment type="subcellular location">
    <subcellularLocation>
        <location evidence="1">Membrane</location>
        <topology evidence="1">Multi-pass membrane protein</topology>
    </subcellularLocation>
</comment>
<evidence type="ECO:0008006" key="9">
    <source>
        <dbReference type="Google" id="ProtNLM"/>
    </source>
</evidence>
<keyword evidence="8" id="KW-1185">Reference proteome</keyword>
<sequence length="127" mass="13333">MPILAKTFLFLGSVGMLLAVALGAFGAHALKKTLAPDLMAVYETAVNYHVYHALGLLAVGLLALHIPESALLRWAGILLAVGVLLFSGSLYTLSLSGIRWLGAITPLGGIAFLIAWLLLVIAVVRAD</sequence>
<evidence type="ECO:0000256" key="1">
    <source>
        <dbReference type="ARBA" id="ARBA00004141"/>
    </source>
</evidence>
<evidence type="ECO:0000313" key="8">
    <source>
        <dbReference type="Proteomes" id="UP000019184"/>
    </source>
</evidence>
<protein>
    <recommendedName>
        <fullName evidence="9">DUF423 domain-containing protein</fullName>
    </recommendedName>
</protein>
<evidence type="ECO:0000256" key="3">
    <source>
        <dbReference type="ARBA" id="ARBA00022692"/>
    </source>
</evidence>
<gene>
    <name evidence="7" type="ORF">BN874_1350020</name>
</gene>
<dbReference type="GO" id="GO:0005886">
    <property type="term" value="C:plasma membrane"/>
    <property type="evidence" value="ECO:0007669"/>
    <property type="project" value="TreeGrafter"/>
</dbReference>
<comment type="similarity">
    <text evidence="2">Belongs to the UPF0382 family.</text>
</comment>